<proteinExistence type="predicted"/>
<reference evidence="3 4" key="2">
    <citation type="submission" date="2013-02" db="EMBL/GenBank/DDBJ databases">
        <title>The Genome Sequence of Plasmodium falciparum Tanzania (2000708).</title>
        <authorList>
            <consortium name="The Broad Institute Genome Sequencing Platform"/>
            <consortium name="The Broad Institute Genome Sequencing Center for Infectious Disease"/>
            <person name="Neafsey D."/>
            <person name="Cheeseman I."/>
            <person name="Volkman S."/>
            <person name="Adams J."/>
            <person name="Walker B."/>
            <person name="Young S.K."/>
            <person name="Zeng Q."/>
            <person name="Gargeya S."/>
            <person name="Fitzgerald M."/>
            <person name="Haas B."/>
            <person name="Abouelleil A."/>
            <person name="Alvarado L."/>
            <person name="Arachchi H.M."/>
            <person name="Berlin A.M."/>
            <person name="Chapman S.B."/>
            <person name="Dewar J."/>
            <person name="Goldberg J."/>
            <person name="Griggs A."/>
            <person name="Gujja S."/>
            <person name="Hansen M."/>
            <person name="Howarth C."/>
            <person name="Imamovic A."/>
            <person name="Larimer J."/>
            <person name="McCowan C."/>
            <person name="Murphy C."/>
            <person name="Neiman D."/>
            <person name="Pearson M."/>
            <person name="Priest M."/>
            <person name="Roberts A."/>
            <person name="Saif S."/>
            <person name="Shea T."/>
            <person name="Sisk P."/>
            <person name="Sykes S."/>
            <person name="Wortman J."/>
            <person name="Nusbaum C."/>
            <person name="Birren B."/>
        </authorList>
    </citation>
    <scope>NUCLEOTIDE SEQUENCE [LARGE SCALE GENOMIC DNA]</scope>
    <source>
        <strain evidence="4">Tanzania (2000708)</strain>
    </source>
</reference>
<evidence type="ECO:0000259" key="2">
    <source>
        <dbReference type="SMART" id="SM01218"/>
    </source>
</evidence>
<name>A0A024WCF3_PLAFA</name>
<protein>
    <recommendedName>
        <fullName evidence="2">Chromatin target of PRMT1 protein C-terminal domain-containing protein</fullName>
    </recommendedName>
</protein>
<dbReference type="eggNOG" id="ENOG502QXVN">
    <property type="taxonomic scope" value="Eukaryota"/>
</dbReference>
<accession>A0A024WCF3</accession>
<reference evidence="3 4" key="1">
    <citation type="submission" date="2013-02" db="EMBL/GenBank/DDBJ databases">
        <title>The Genome Annotation of Plasmodium falciparum Tanzania (2000708).</title>
        <authorList>
            <consortium name="The Broad Institute Genome Sequencing Platform"/>
            <consortium name="The Broad Institute Genome Sequencing Center for Infectious Disease"/>
            <person name="Neafsey D."/>
            <person name="Hoffman S."/>
            <person name="Volkman S."/>
            <person name="Rosenthal P."/>
            <person name="Walker B."/>
            <person name="Young S.K."/>
            <person name="Zeng Q."/>
            <person name="Gargeya S."/>
            <person name="Fitzgerald M."/>
            <person name="Haas B."/>
            <person name="Abouelleil A."/>
            <person name="Allen A.W."/>
            <person name="Alvarado L."/>
            <person name="Arachchi H.M."/>
            <person name="Berlin A.M."/>
            <person name="Chapman S.B."/>
            <person name="Gainer-Dewar J."/>
            <person name="Goldberg J."/>
            <person name="Griggs A."/>
            <person name="Gujja S."/>
            <person name="Hansen M."/>
            <person name="Howarth C."/>
            <person name="Imamovic A."/>
            <person name="Ireland A."/>
            <person name="Larimer J."/>
            <person name="McCowan C."/>
            <person name="Murphy C."/>
            <person name="Pearson M."/>
            <person name="Poon T.W."/>
            <person name="Priest M."/>
            <person name="Roberts A."/>
            <person name="Saif S."/>
            <person name="Shea T."/>
            <person name="Sisk P."/>
            <person name="Sykes S."/>
            <person name="Wortman J."/>
            <person name="Nusbaum C."/>
            <person name="Birren B."/>
        </authorList>
    </citation>
    <scope>NUCLEOTIDE SEQUENCE [LARGE SCALE GENOMIC DNA]</scope>
    <source>
        <strain evidence="4">Tanzania (2000708)</strain>
    </source>
</reference>
<dbReference type="GO" id="GO:0003723">
    <property type="term" value="F:RNA binding"/>
    <property type="evidence" value="ECO:0007669"/>
    <property type="project" value="UniProtKB-KW"/>
</dbReference>
<organism evidence="3 4">
    <name type="scientific">Plasmodium falciparum Tanzania</name>
    <name type="common">2000708</name>
    <dbReference type="NCBI Taxonomy" id="1036725"/>
    <lineage>
        <taxon>Eukaryota</taxon>
        <taxon>Sar</taxon>
        <taxon>Alveolata</taxon>
        <taxon>Apicomplexa</taxon>
        <taxon>Aconoidasida</taxon>
        <taxon>Haemosporida</taxon>
        <taxon>Plasmodiidae</taxon>
        <taxon>Plasmodium</taxon>
        <taxon>Plasmodium (Laverania)</taxon>
    </lineage>
</organism>
<evidence type="ECO:0000313" key="4">
    <source>
        <dbReference type="Proteomes" id="UP000030708"/>
    </source>
</evidence>
<feature type="domain" description="Chromatin target of PRMT1 protein C-terminal" evidence="2">
    <location>
        <begin position="91"/>
        <end position="179"/>
    </location>
</feature>
<dbReference type="OrthoDB" id="385632at2759"/>
<keyword evidence="1" id="KW-0694">RNA-binding</keyword>
<evidence type="ECO:0000313" key="3">
    <source>
        <dbReference type="EMBL" id="ETW38070.1"/>
    </source>
</evidence>
<dbReference type="AlphaFoldDB" id="A0A024WCF3"/>
<dbReference type="Pfam" id="PF13865">
    <property type="entry name" value="FoP_duplication"/>
    <property type="match status" value="1"/>
</dbReference>
<dbReference type="Proteomes" id="UP000030708">
    <property type="component" value="Unassembled WGS sequence"/>
</dbReference>
<sequence length="192" mass="22734">MAKLERKKFEARKKDGKLRTRKTGFSKFSYQANNRGKLFKFTPQKKKVDVRKHIFKQYGRSNLSMMNRKFTKRGGNSFFSKNKRKLANKFQDKSFGNSNGNTTFTRKFKSANFRKRRTTFRNNKKRNVFFRKNQNLHDKIGKLTSKDLDDELDKYMGSSNVKTRLDNDLDSYFKNNDVTQGDMNKGFNKVAE</sequence>
<evidence type="ECO:0000256" key="1">
    <source>
        <dbReference type="ARBA" id="ARBA00022884"/>
    </source>
</evidence>
<gene>
    <name evidence="3" type="ORF">PFTANZ_01170</name>
</gene>
<dbReference type="InterPro" id="IPR025715">
    <property type="entry name" value="FoP_C"/>
</dbReference>
<dbReference type="EMBL" id="KI926323">
    <property type="protein sequence ID" value="ETW38070.1"/>
    <property type="molecule type" value="Genomic_DNA"/>
</dbReference>
<dbReference type="SMART" id="SM01218">
    <property type="entry name" value="FoP_duplication"/>
    <property type="match status" value="1"/>
</dbReference>